<organism evidence="2 3">
    <name type="scientific">Rhizobium viscosum</name>
    <name type="common">Arthrobacter viscosus</name>
    <dbReference type="NCBI Taxonomy" id="1673"/>
    <lineage>
        <taxon>Bacteria</taxon>
        <taxon>Pseudomonadati</taxon>
        <taxon>Pseudomonadota</taxon>
        <taxon>Alphaproteobacteria</taxon>
        <taxon>Hyphomicrobiales</taxon>
        <taxon>Rhizobiaceae</taxon>
        <taxon>Rhizobium/Agrobacterium group</taxon>
        <taxon>Rhizobium</taxon>
    </lineage>
</organism>
<reference evidence="2 3" key="1">
    <citation type="submission" date="2020-10" db="EMBL/GenBank/DDBJ databases">
        <title>Sequencing the genomes of 1000 actinobacteria strains.</title>
        <authorList>
            <person name="Klenk H.-P."/>
        </authorList>
    </citation>
    <scope>NUCLEOTIDE SEQUENCE [LARGE SCALE GENOMIC DNA]</scope>
    <source>
        <strain evidence="2 3">DSM 7307</strain>
    </source>
</reference>
<comment type="caution">
    <text evidence="2">The sequence shown here is derived from an EMBL/GenBank/DDBJ whole genome shotgun (WGS) entry which is preliminary data.</text>
</comment>
<feature type="domain" description="Phasin" evidence="1">
    <location>
        <begin position="8"/>
        <end position="102"/>
    </location>
</feature>
<dbReference type="InterPro" id="IPR018968">
    <property type="entry name" value="Phasin"/>
</dbReference>
<evidence type="ECO:0000313" key="2">
    <source>
        <dbReference type="EMBL" id="MBE1502925.1"/>
    </source>
</evidence>
<evidence type="ECO:0000259" key="1">
    <source>
        <dbReference type="Pfam" id="PF09361"/>
    </source>
</evidence>
<gene>
    <name evidence="2" type="ORF">H4W29_000106</name>
</gene>
<name>A0ABR9IIC9_RHIVS</name>
<accession>A0ABR9IIC9</accession>
<dbReference type="RefSeq" id="WP_192727221.1">
    <property type="nucleotide sequence ID" value="NZ_BAAAVL010000003.1"/>
</dbReference>
<dbReference type="Pfam" id="PF09361">
    <property type="entry name" value="Phasin_2"/>
    <property type="match status" value="1"/>
</dbReference>
<sequence>MFNFDDANRKSKEAVDSMLKSYSDTAKGFQAIASEAAEYSKKSFQDAVTHFETLSGLKSFEAAFELQTNYAKSSYEAFVSEATKLGEMYADLAKNAYKPYEAPMAAAAAKVSKATPVAPAAA</sequence>
<proteinExistence type="predicted"/>
<keyword evidence="3" id="KW-1185">Reference proteome</keyword>
<dbReference type="Proteomes" id="UP000620262">
    <property type="component" value="Unassembled WGS sequence"/>
</dbReference>
<evidence type="ECO:0000313" key="3">
    <source>
        <dbReference type="Proteomes" id="UP000620262"/>
    </source>
</evidence>
<dbReference type="EMBL" id="JADBEC010000001">
    <property type="protein sequence ID" value="MBE1502925.1"/>
    <property type="molecule type" value="Genomic_DNA"/>
</dbReference>
<protein>
    <submittedName>
        <fullName evidence="2">Phasin family protein</fullName>
    </submittedName>
</protein>